<protein>
    <submittedName>
        <fullName evidence="1">DUF1428 domain-containing protein</fullName>
    </submittedName>
</protein>
<dbReference type="SUPFAM" id="SSF54909">
    <property type="entry name" value="Dimeric alpha+beta barrel"/>
    <property type="match status" value="1"/>
</dbReference>
<name>A0ABS7JVZ1_9SPHN</name>
<dbReference type="EMBL" id="JAIGNU010000002">
    <property type="protein sequence ID" value="MBX7501826.1"/>
    <property type="molecule type" value="Genomic_DNA"/>
</dbReference>
<reference evidence="1 2" key="1">
    <citation type="submission" date="2021-08" db="EMBL/GenBank/DDBJ databases">
        <title>Comparative Genomics Analysis of the Genus Qipengyuania Reveals Extensive Genetic Diversity and Metabolic Versatility, Including the Description of Fifteen Novel Species.</title>
        <authorList>
            <person name="Liu Y."/>
        </authorList>
    </citation>
    <scope>NUCLEOTIDE SEQUENCE [LARGE SCALE GENOMIC DNA]</scope>
    <source>
        <strain evidence="1 2">YG27</strain>
    </source>
</reference>
<dbReference type="InterPro" id="IPR009874">
    <property type="entry name" value="DUF1428"/>
</dbReference>
<dbReference type="Pfam" id="PF07237">
    <property type="entry name" value="DUF1428"/>
    <property type="match status" value="1"/>
</dbReference>
<evidence type="ECO:0000313" key="1">
    <source>
        <dbReference type="EMBL" id="MBX7501826.1"/>
    </source>
</evidence>
<dbReference type="InterPro" id="IPR011008">
    <property type="entry name" value="Dimeric_a/b-barrel"/>
</dbReference>
<evidence type="ECO:0000313" key="2">
    <source>
        <dbReference type="Proteomes" id="UP000782554"/>
    </source>
</evidence>
<dbReference type="Gene3D" id="3.30.70.100">
    <property type="match status" value="1"/>
</dbReference>
<dbReference type="RefSeq" id="WP_221603026.1">
    <property type="nucleotide sequence ID" value="NZ_JAIGNU010000002.1"/>
</dbReference>
<keyword evidence="2" id="KW-1185">Reference proteome</keyword>
<comment type="caution">
    <text evidence="1">The sequence shown here is derived from an EMBL/GenBank/DDBJ whole genome shotgun (WGS) entry which is preliminary data.</text>
</comment>
<organism evidence="1 2">
    <name type="scientific">Qipengyuania mesophila</name>
    <dbReference type="NCBI Taxonomy" id="2867246"/>
    <lineage>
        <taxon>Bacteria</taxon>
        <taxon>Pseudomonadati</taxon>
        <taxon>Pseudomonadota</taxon>
        <taxon>Alphaproteobacteria</taxon>
        <taxon>Sphingomonadales</taxon>
        <taxon>Erythrobacteraceae</taxon>
        <taxon>Qipengyuania</taxon>
    </lineage>
</organism>
<sequence length="123" mass="13832">MYVNGFVVPVPEGNKDAYREVAAKFWPIARDYGCTGHFEAWEADVKDGQHTDFRRAVDLQPGEKVVFSWMTWPDKASADAAHEKMMADERMATEFGAPDGSDMPFDGKRMIIGGFEVMFSEEA</sequence>
<dbReference type="PIRSF" id="PIRSF007028">
    <property type="entry name" value="UCP007028"/>
    <property type="match status" value="1"/>
</dbReference>
<proteinExistence type="predicted"/>
<accession>A0ABS7JVZ1</accession>
<dbReference type="Proteomes" id="UP000782554">
    <property type="component" value="Unassembled WGS sequence"/>
</dbReference>
<gene>
    <name evidence="1" type="ORF">K3181_10275</name>
</gene>